<gene>
    <name evidence="1" type="ORF">B7P33_01810</name>
</gene>
<evidence type="ECO:0000313" key="1">
    <source>
        <dbReference type="EMBL" id="PCE66062.1"/>
    </source>
</evidence>
<name>A0A2A4GE86_9FLAO</name>
<evidence type="ECO:0000313" key="2">
    <source>
        <dbReference type="Proteomes" id="UP000219559"/>
    </source>
</evidence>
<protein>
    <submittedName>
        <fullName evidence="1">Uncharacterized protein</fullName>
    </submittedName>
</protein>
<accession>A0A2A4GE86</accession>
<reference evidence="1 2" key="1">
    <citation type="submission" date="2017-04" db="EMBL/GenBank/DDBJ databases">
        <title>A new member of the family Flavobacteriaceae isolated from ascidians.</title>
        <authorList>
            <person name="Chen L."/>
        </authorList>
    </citation>
    <scope>NUCLEOTIDE SEQUENCE [LARGE SCALE GENOMIC DNA]</scope>
    <source>
        <strain evidence="1 2">HQA918</strain>
    </source>
</reference>
<dbReference type="Proteomes" id="UP000219559">
    <property type="component" value="Unassembled WGS sequence"/>
</dbReference>
<sequence>MLTLGLIFLGLSINHLFFKQMVFVQSQVYPDLYLVKNPVQDQTVLNAAIKQKILETVAAHGPTSTGVWHAETIAQYQLRFYEYTRSNAFHIFADAGTSYFLENKEDFGGFVSEELGMYTQNRLAEFYFTSCKNNSSEYCGDLAYFKEGQFDYAEEIPNLLPRHEPPKDSLP</sequence>
<dbReference type="EMBL" id="NBWU01000001">
    <property type="protein sequence ID" value="PCE66062.1"/>
    <property type="molecule type" value="Genomic_DNA"/>
</dbReference>
<organism evidence="1 2">
    <name type="scientific">Sediminicola luteus</name>
    <dbReference type="NCBI Taxonomy" id="319238"/>
    <lineage>
        <taxon>Bacteria</taxon>
        <taxon>Pseudomonadati</taxon>
        <taxon>Bacteroidota</taxon>
        <taxon>Flavobacteriia</taxon>
        <taxon>Flavobacteriales</taxon>
        <taxon>Flavobacteriaceae</taxon>
        <taxon>Sediminicola</taxon>
    </lineage>
</organism>
<keyword evidence="2" id="KW-1185">Reference proteome</keyword>
<comment type="caution">
    <text evidence="1">The sequence shown here is derived from an EMBL/GenBank/DDBJ whole genome shotgun (WGS) entry which is preliminary data.</text>
</comment>
<proteinExistence type="predicted"/>
<dbReference type="AlphaFoldDB" id="A0A2A4GE86"/>